<dbReference type="SUPFAM" id="SSF81383">
    <property type="entry name" value="F-box domain"/>
    <property type="match status" value="1"/>
</dbReference>
<dbReference type="InterPro" id="IPR036047">
    <property type="entry name" value="F-box-like_dom_sf"/>
</dbReference>
<dbReference type="SUPFAM" id="SSF117281">
    <property type="entry name" value="Kelch motif"/>
    <property type="match status" value="1"/>
</dbReference>
<dbReference type="InterPro" id="IPR050796">
    <property type="entry name" value="SCF_F-box_component"/>
</dbReference>
<dbReference type="EMBL" id="LVLJ01000679">
    <property type="protein sequence ID" value="OAE33135.1"/>
    <property type="molecule type" value="Genomic_DNA"/>
</dbReference>
<evidence type="ECO:0000259" key="1">
    <source>
        <dbReference type="PROSITE" id="PS50181"/>
    </source>
</evidence>
<sequence length="410" mass="46724">MATVMRTVKEQEEIMDCKVWERLPDEILPQILLCLPWWSNLRLRAVSRSWRNLLSDPKFLAQSTPLPCARAPCCILRNSGNITIGDLNVQKWHFFRDFSALWDRFIISAANSGLFLMRGSDPSINFLVNPLNRTQRRLPPMPKLEDQLVIAGWHHPMTMKVEENPMNVKVVALQFGDGKLTRVFVYDLLRHSWDAVSDNFTSKNLRGVHCALLVEGDVYLLAASGHLFKVGGCELIEIPLPQDHNDGLVIKYIFHHRGSLMLGNGTWIKNSPHPVVDLWRFDRFLESWEKVASMPDYLASELDSSQALFQIDAEGDFVGFGLNNSKTLVLHNIVTSQWWLVLGAPDRKLEFDVYAAADTRLCLCRTNAKLKSFTTLRRIEMSVCPVSPYCRQFPAYAGAKLVAPLLFLDR</sequence>
<protein>
    <recommendedName>
        <fullName evidence="1">F-box domain-containing protein</fullName>
    </recommendedName>
</protein>
<dbReference type="Pfam" id="PF12937">
    <property type="entry name" value="F-box-like"/>
    <property type="match status" value="1"/>
</dbReference>
<feature type="domain" description="F-box" evidence="1">
    <location>
        <begin position="17"/>
        <end position="63"/>
    </location>
</feature>
<dbReference type="Gene3D" id="1.20.1280.50">
    <property type="match status" value="1"/>
</dbReference>
<dbReference type="Proteomes" id="UP000077202">
    <property type="component" value="Unassembled WGS sequence"/>
</dbReference>
<accession>A0A176WL80</accession>
<proteinExistence type="predicted"/>
<dbReference type="PANTHER" id="PTHR31672:SF13">
    <property type="entry name" value="F-BOX PROTEIN CPR30-LIKE"/>
    <property type="match status" value="1"/>
</dbReference>
<gene>
    <name evidence="2" type="ORF">AXG93_4773s1080</name>
</gene>
<dbReference type="Gene3D" id="2.120.10.80">
    <property type="entry name" value="Kelch-type beta propeller"/>
    <property type="match status" value="1"/>
</dbReference>
<reference evidence="2" key="1">
    <citation type="submission" date="2016-03" db="EMBL/GenBank/DDBJ databases">
        <title>Mechanisms controlling the formation of the plant cell surface in tip-growing cells are functionally conserved among land plants.</title>
        <authorList>
            <person name="Honkanen S."/>
            <person name="Jones V.A."/>
            <person name="Morieri G."/>
            <person name="Champion C."/>
            <person name="Hetherington A.J."/>
            <person name="Kelly S."/>
            <person name="Saint-Marcoux D."/>
            <person name="Proust H."/>
            <person name="Prescott H."/>
            <person name="Dolan L."/>
        </authorList>
    </citation>
    <scope>NUCLEOTIDE SEQUENCE [LARGE SCALE GENOMIC DNA]</scope>
    <source>
        <tissue evidence="2">Whole gametophyte</tissue>
    </source>
</reference>
<dbReference type="InterPro" id="IPR001810">
    <property type="entry name" value="F-box_dom"/>
</dbReference>
<dbReference type="InterPro" id="IPR015915">
    <property type="entry name" value="Kelch-typ_b-propeller"/>
</dbReference>
<dbReference type="PROSITE" id="PS50181">
    <property type="entry name" value="FBOX"/>
    <property type="match status" value="1"/>
</dbReference>
<comment type="caution">
    <text evidence="2">The sequence shown here is derived from an EMBL/GenBank/DDBJ whole genome shotgun (WGS) entry which is preliminary data.</text>
</comment>
<keyword evidence="3" id="KW-1185">Reference proteome</keyword>
<dbReference type="AlphaFoldDB" id="A0A176WL80"/>
<evidence type="ECO:0000313" key="2">
    <source>
        <dbReference type="EMBL" id="OAE33135.1"/>
    </source>
</evidence>
<dbReference type="PANTHER" id="PTHR31672">
    <property type="entry name" value="BNACNNG10540D PROTEIN"/>
    <property type="match status" value="1"/>
</dbReference>
<name>A0A176WL80_MARPO</name>
<dbReference type="SMART" id="SM00256">
    <property type="entry name" value="FBOX"/>
    <property type="match status" value="1"/>
</dbReference>
<evidence type="ECO:0000313" key="3">
    <source>
        <dbReference type="Proteomes" id="UP000077202"/>
    </source>
</evidence>
<organism evidence="2 3">
    <name type="scientific">Marchantia polymorpha subsp. ruderalis</name>
    <dbReference type="NCBI Taxonomy" id="1480154"/>
    <lineage>
        <taxon>Eukaryota</taxon>
        <taxon>Viridiplantae</taxon>
        <taxon>Streptophyta</taxon>
        <taxon>Embryophyta</taxon>
        <taxon>Marchantiophyta</taxon>
        <taxon>Marchantiopsida</taxon>
        <taxon>Marchantiidae</taxon>
        <taxon>Marchantiales</taxon>
        <taxon>Marchantiaceae</taxon>
        <taxon>Marchantia</taxon>
    </lineage>
</organism>